<dbReference type="InterPro" id="IPR023416">
    <property type="entry name" value="Transthyretin/HIU_hydrolase_d"/>
</dbReference>
<comment type="catalytic activity">
    <reaction evidence="1 7">
        <text>5-hydroxyisourate + H2O = 5-hydroxy-2-oxo-4-ureido-2,5-dihydro-1H-imidazole-5-carboxylate + H(+)</text>
        <dbReference type="Rhea" id="RHEA:23736"/>
        <dbReference type="ChEBI" id="CHEBI:15377"/>
        <dbReference type="ChEBI" id="CHEBI:15378"/>
        <dbReference type="ChEBI" id="CHEBI:18072"/>
        <dbReference type="ChEBI" id="CHEBI:58639"/>
        <dbReference type="EC" id="3.5.2.17"/>
    </reaction>
</comment>
<dbReference type="InParanoid" id="A0A136J2C1"/>
<dbReference type="InterPro" id="IPR023419">
    <property type="entry name" value="Transthyretin_CS"/>
</dbReference>
<comment type="similarity">
    <text evidence="3 7">Belongs to the transthyretin family. 5-hydroxyisourate hydrolase subfamily.</text>
</comment>
<dbReference type="PANTHER" id="PTHR10395:SF7">
    <property type="entry name" value="5-HYDROXYISOURATE HYDROLASE"/>
    <property type="match status" value="1"/>
</dbReference>
<sequence>MAAQQPPTKDAITCHILDTSKGKPARGVRVQLEGGGSRSSAGHGHGHGHGAGGSSSSLKIFESQTDDDGRIKAWLPFSESTTGGDVPTYTLADVLDAEGSGGEDQTTWTLRFFTEDYFGGKDKTFFPEVVVTFTVERGQTYHVPLLLSPYSYSTYRGS</sequence>
<dbReference type="AlphaFoldDB" id="A0A136J2C1"/>
<dbReference type="InterPro" id="IPR014306">
    <property type="entry name" value="Hydroxyisourate_hydrolase"/>
</dbReference>
<comment type="subunit">
    <text evidence="4 7">Homotetramer.</text>
</comment>
<evidence type="ECO:0000256" key="5">
    <source>
        <dbReference type="ARBA" id="ARBA00022631"/>
    </source>
</evidence>
<evidence type="ECO:0000256" key="3">
    <source>
        <dbReference type="ARBA" id="ARBA00009850"/>
    </source>
</evidence>
<evidence type="ECO:0000256" key="1">
    <source>
        <dbReference type="ARBA" id="ARBA00001043"/>
    </source>
</evidence>
<comment type="function">
    <text evidence="2">Catalyzes the hydrolysis of 5-hydroxyisourate (HIU) to 2-oxo-4-hydroxy-4-carboxy-5-ureidoimidazoline (OHCU).</text>
</comment>
<dbReference type="Pfam" id="PF00576">
    <property type="entry name" value="Transthyretin"/>
    <property type="match status" value="1"/>
</dbReference>
<dbReference type="Proteomes" id="UP000070501">
    <property type="component" value="Unassembled WGS sequence"/>
</dbReference>
<evidence type="ECO:0000259" key="9">
    <source>
        <dbReference type="Pfam" id="PF00576"/>
    </source>
</evidence>
<feature type="domain" description="Transthyretin/hydroxyisourate hydrolase" evidence="9">
    <location>
        <begin position="12"/>
        <end position="157"/>
    </location>
</feature>
<evidence type="ECO:0000256" key="8">
    <source>
        <dbReference type="SAM" id="MobiDB-lite"/>
    </source>
</evidence>
<evidence type="ECO:0000256" key="2">
    <source>
        <dbReference type="ARBA" id="ARBA00002704"/>
    </source>
</evidence>
<dbReference type="Gene3D" id="2.60.40.180">
    <property type="entry name" value="Transthyretin/hydroxyisourate hydrolase domain"/>
    <property type="match status" value="1"/>
</dbReference>
<evidence type="ECO:0000256" key="7">
    <source>
        <dbReference type="RuleBase" id="RU361270"/>
    </source>
</evidence>
<dbReference type="STRING" id="196109.A0A136J2C1"/>
<dbReference type="InterPro" id="IPR036817">
    <property type="entry name" value="Transthyretin/HIU_hydrolase_sf"/>
</dbReference>
<dbReference type="GO" id="GO:0033971">
    <property type="term" value="F:hydroxyisourate hydrolase activity"/>
    <property type="evidence" value="ECO:0007669"/>
    <property type="project" value="UniProtKB-EC"/>
</dbReference>
<reference evidence="11" key="1">
    <citation type="submission" date="2016-02" db="EMBL/GenBank/DDBJ databases">
        <title>Draft genome sequence of Microdochium bolleyi, a fungal endophyte of beachgrass.</title>
        <authorList>
            <consortium name="DOE Joint Genome Institute"/>
            <person name="David A.S."/>
            <person name="May G."/>
            <person name="Haridas S."/>
            <person name="Lim J."/>
            <person name="Wang M."/>
            <person name="Labutti K."/>
            <person name="Lipzen A."/>
            <person name="Barry K."/>
            <person name="Grigoriev I.V."/>
        </authorList>
    </citation>
    <scope>NUCLEOTIDE SEQUENCE [LARGE SCALE GENOMIC DNA]</scope>
    <source>
        <strain evidence="11">J235TASD1</strain>
    </source>
</reference>
<evidence type="ECO:0000256" key="4">
    <source>
        <dbReference type="ARBA" id="ARBA00011881"/>
    </source>
</evidence>
<dbReference type="EC" id="3.5.2.17" evidence="7"/>
<dbReference type="NCBIfam" id="TIGR02962">
    <property type="entry name" value="hdxy_isourate"/>
    <property type="match status" value="1"/>
</dbReference>
<name>A0A136J2C1_9PEZI</name>
<evidence type="ECO:0000313" key="10">
    <source>
        <dbReference type="EMBL" id="KXJ91136.1"/>
    </source>
</evidence>
<dbReference type="CDD" id="cd05822">
    <property type="entry name" value="TLP_HIUase"/>
    <property type="match status" value="1"/>
</dbReference>
<dbReference type="PANTHER" id="PTHR10395">
    <property type="entry name" value="URICASE AND TRANSTHYRETIN-RELATED"/>
    <property type="match status" value="1"/>
</dbReference>
<proteinExistence type="inferred from homology"/>
<keyword evidence="5 7" id="KW-0659">Purine metabolism</keyword>
<accession>A0A136J2C1</accession>
<gene>
    <name evidence="10" type="ORF">Micbo1qcDRAFT_163901</name>
</gene>
<dbReference type="PROSITE" id="PS00768">
    <property type="entry name" value="TRANSTHYRETIN_1"/>
    <property type="match status" value="1"/>
</dbReference>
<dbReference type="InterPro" id="IPR023418">
    <property type="entry name" value="Thyroxine_BS"/>
</dbReference>
<keyword evidence="6 7" id="KW-0378">Hydrolase</keyword>
<evidence type="ECO:0000256" key="6">
    <source>
        <dbReference type="ARBA" id="ARBA00022801"/>
    </source>
</evidence>
<dbReference type="OrthoDB" id="10265230at2759"/>
<dbReference type="SUPFAM" id="SSF49472">
    <property type="entry name" value="Transthyretin (synonym: prealbumin)"/>
    <property type="match status" value="1"/>
</dbReference>
<dbReference type="GO" id="GO:0006144">
    <property type="term" value="P:purine nucleobase metabolic process"/>
    <property type="evidence" value="ECO:0007669"/>
    <property type="project" value="UniProtKB-KW"/>
</dbReference>
<organism evidence="10 11">
    <name type="scientific">Microdochium bolleyi</name>
    <dbReference type="NCBI Taxonomy" id="196109"/>
    <lineage>
        <taxon>Eukaryota</taxon>
        <taxon>Fungi</taxon>
        <taxon>Dikarya</taxon>
        <taxon>Ascomycota</taxon>
        <taxon>Pezizomycotina</taxon>
        <taxon>Sordariomycetes</taxon>
        <taxon>Xylariomycetidae</taxon>
        <taxon>Xylariales</taxon>
        <taxon>Microdochiaceae</taxon>
        <taxon>Microdochium</taxon>
    </lineage>
</organism>
<keyword evidence="11" id="KW-1185">Reference proteome</keyword>
<evidence type="ECO:0000313" key="11">
    <source>
        <dbReference type="Proteomes" id="UP000070501"/>
    </source>
</evidence>
<feature type="region of interest" description="Disordered" evidence="8">
    <location>
        <begin position="32"/>
        <end position="62"/>
    </location>
</feature>
<protein>
    <recommendedName>
        <fullName evidence="7">5-hydroxyisourate hydrolase</fullName>
        <shortName evidence="7">HIU hydrolase</shortName>
        <shortName evidence="7">HIUHase</shortName>
        <ecNumber evidence="7">3.5.2.17</ecNumber>
    </recommendedName>
</protein>
<dbReference type="PROSITE" id="PS00769">
    <property type="entry name" value="TRANSTHYRETIN_2"/>
    <property type="match status" value="1"/>
</dbReference>
<dbReference type="EMBL" id="KQ964251">
    <property type="protein sequence ID" value="KXJ91136.1"/>
    <property type="molecule type" value="Genomic_DNA"/>
</dbReference>